<protein>
    <submittedName>
        <fullName evidence="1">Uncharacterized protein</fullName>
    </submittedName>
</protein>
<gene>
    <name evidence="1" type="ORF">ACHHYP_10378</name>
</gene>
<name>A0A1V9YLM7_ACHHY</name>
<comment type="caution">
    <text evidence="1">The sequence shown here is derived from an EMBL/GenBank/DDBJ whole genome shotgun (WGS) entry which is preliminary data.</text>
</comment>
<evidence type="ECO:0000313" key="2">
    <source>
        <dbReference type="Proteomes" id="UP000243579"/>
    </source>
</evidence>
<dbReference type="AlphaFoldDB" id="A0A1V9YLM7"/>
<dbReference type="EMBL" id="JNBR01001495">
    <property type="protein sequence ID" value="OQR86596.1"/>
    <property type="molecule type" value="Genomic_DNA"/>
</dbReference>
<keyword evidence="2" id="KW-1185">Reference proteome</keyword>
<sequence length="116" mass="12328">MTAAEAADALHLVALHLGFGDDGQPCPVSEWREARVALALLTIAGPAWQAAFVGKTAHEACIEFQARALTHALRDGPGAMMPTPRDPEAYVPSIEVRRTFPGCDRWAALGPAVKPT</sequence>
<reference evidence="1 2" key="1">
    <citation type="journal article" date="2014" name="Genome Biol. Evol.">
        <title>The secreted proteins of Achlya hypogyna and Thraustotheca clavata identify the ancestral oomycete secretome and reveal gene acquisitions by horizontal gene transfer.</title>
        <authorList>
            <person name="Misner I."/>
            <person name="Blouin N."/>
            <person name="Leonard G."/>
            <person name="Richards T.A."/>
            <person name="Lane C.E."/>
        </authorList>
    </citation>
    <scope>NUCLEOTIDE SEQUENCE [LARGE SCALE GENOMIC DNA]</scope>
    <source>
        <strain evidence="1 2">ATCC 48635</strain>
    </source>
</reference>
<proteinExistence type="predicted"/>
<organism evidence="1 2">
    <name type="scientific">Achlya hypogyna</name>
    <name type="common">Oomycete</name>
    <name type="synonym">Protoachlya hypogyna</name>
    <dbReference type="NCBI Taxonomy" id="1202772"/>
    <lineage>
        <taxon>Eukaryota</taxon>
        <taxon>Sar</taxon>
        <taxon>Stramenopiles</taxon>
        <taxon>Oomycota</taxon>
        <taxon>Saprolegniomycetes</taxon>
        <taxon>Saprolegniales</taxon>
        <taxon>Achlyaceae</taxon>
        <taxon>Achlya</taxon>
    </lineage>
</organism>
<dbReference type="Proteomes" id="UP000243579">
    <property type="component" value="Unassembled WGS sequence"/>
</dbReference>
<accession>A0A1V9YLM7</accession>
<evidence type="ECO:0000313" key="1">
    <source>
        <dbReference type="EMBL" id="OQR86596.1"/>
    </source>
</evidence>